<evidence type="ECO:0000313" key="2">
    <source>
        <dbReference type="EMBL" id="MFK2876885.1"/>
    </source>
</evidence>
<accession>A0ABW8J5N4</accession>
<dbReference type="EMBL" id="JADIKK010000008">
    <property type="protein sequence ID" value="MFK2876885.1"/>
    <property type="molecule type" value="Genomic_DNA"/>
</dbReference>
<protein>
    <recommendedName>
        <fullName evidence="1">Cyanophage baseplate Pam3 plug gp18 domain-containing protein</fullName>
    </recommendedName>
</protein>
<sequence>MLGGQVCQISLYQKSTGLFMDLTVNNVVLMTCVVCLNRTLMVRLSYLGFIGDLVFVDTQGADAPSYTGLGSRWLLFYLAPSDVTGAMA</sequence>
<comment type="caution">
    <text evidence="2">The sequence shown here is derived from an EMBL/GenBank/DDBJ whole genome shotgun (WGS) entry which is preliminary data.</text>
</comment>
<dbReference type="Pfam" id="PF22479">
    <property type="entry name" value="Pam3_gp18"/>
    <property type="match status" value="1"/>
</dbReference>
<reference evidence="2 3" key="1">
    <citation type="submission" date="2020-10" db="EMBL/GenBank/DDBJ databases">
        <title>Phylogeny of dyella-like bacteria.</title>
        <authorList>
            <person name="Fu J."/>
        </authorList>
    </citation>
    <scope>NUCLEOTIDE SEQUENCE [LARGE SCALE GENOMIC DNA]</scope>
    <source>
        <strain evidence="2 3">KACC 19113</strain>
    </source>
</reference>
<keyword evidence="3" id="KW-1185">Reference proteome</keyword>
<dbReference type="InterPro" id="IPR054252">
    <property type="entry name" value="Pam3_gp18"/>
</dbReference>
<evidence type="ECO:0000313" key="3">
    <source>
        <dbReference type="Proteomes" id="UP001620339"/>
    </source>
</evidence>
<name>A0ABW8J5N4_9GAMM</name>
<dbReference type="Proteomes" id="UP001620339">
    <property type="component" value="Unassembled WGS sequence"/>
</dbReference>
<gene>
    <name evidence="2" type="ORF">ISP25_07385</name>
</gene>
<organism evidence="2 3">
    <name type="scientific">Rhodanobacter hydrolyticus</name>
    <dbReference type="NCBI Taxonomy" id="2250595"/>
    <lineage>
        <taxon>Bacteria</taxon>
        <taxon>Pseudomonadati</taxon>
        <taxon>Pseudomonadota</taxon>
        <taxon>Gammaproteobacteria</taxon>
        <taxon>Lysobacterales</taxon>
        <taxon>Rhodanobacteraceae</taxon>
        <taxon>Rhodanobacter</taxon>
    </lineage>
</organism>
<proteinExistence type="predicted"/>
<feature type="domain" description="Cyanophage baseplate Pam3 plug gp18" evidence="1">
    <location>
        <begin position="2"/>
        <end position="78"/>
    </location>
</feature>
<evidence type="ECO:0000259" key="1">
    <source>
        <dbReference type="Pfam" id="PF22479"/>
    </source>
</evidence>